<keyword evidence="8" id="KW-0406">Ion transport</keyword>
<dbReference type="InterPro" id="IPR036734">
    <property type="entry name" value="Neur_chan_lig-bd_sf"/>
</dbReference>
<feature type="domain" description="Neurotransmitter-gated ion-channel transmembrane" evidence="15">
    <location>
        <begin position="255"/>
        <end position="489"/>
    </location>
</feature>
<keyword evidence="3" id="KW-0813">Transport</keyword>
<dbReference type="GO" id="GO:0005230">
    <property type="term" value="F:extracellular ligand-gated monoatomic ion channel activity"/>
    <property type="evidence" value="ECO:0007669"/>
    <property type="project" value="InterPro"/>
</dbReference>
<reference evidence="16" key="1">
    <citation type="submission" date="2021-01" db="UniProtKB">
        <authorList>
            <consortium name="EnsemblMetazoa"/>
        </authorList>
    </citation>
    <scope>IDENTIFICATION</scope>
</reference>
<feature type="transmembrane region" description="Helical" evidence="12">
    <location>
        <begin position="255"/>
        <end position="274"/>
    </location>
</feature>
<evidence type="ECO:0000256" key="11">
    <source>
        <dbReference type="SAM" id="MobiDB-lite"/>
    </source>
</evidence>
<protein>
    <submittedName>
        <fullName evidence="16">Uncharacterized protein</fullName>
    </submittedName>
</protein>
<evidence type="ECO:0000256" key="5">
    <source>
        <dbReference type="ARBA" id="ARBA00022692"/>
    </source>
</evidence>
<keyword evidence="10" id="KW-0407">Ion channel</keyword>
<keyword evidence="5 12" id="KW-0812">Transmembrane</keyword>
<evidence type="ECO:0000259" key="15">
    <source>
        <dbReference type="Pfam" id="PF02932"/>
    </source>
</evidence>
<evidence type="ECO:0000256" key="2">
    <source>
        <dbReference type="ARBA" id="ARBA00004236"/>
    </source>
</evidence>
<dbReference type="InterPro" id="IPR038050">
    <property type="entry name" value="Neuro_actylchol_rec"/>
</dbReference>
<dbReference type="EnsemblMetazoa" id="CLYHEMT009518.1">
    <property type="protein sequence ID" value="CLYHEMP009518.1"/>
    <property type="gene ID" value="CLYHEMG009518"/>
</dbReference>
<evidence type="ECO:0000256" key="10">
    <source>
        <dbReference type="ARBA" id="ARBA00023303"/>
    </source>
</evidence>
<feature type="transmembrane region" description="Helical" evidence="12">
    <location>
        <begin position="311"/>
        <end position="335"/>
    </location>
</feature>
<feature type="signal peptide" evidence="13">
    <location>
        <begin position="1"/>
        <end position="21"/>
    </location>
</feature>
<evidence type="ECO:0000259" key="14">
    <source>
        <dbReference type="Pfam" id="PF02931"/>
    </source>
</evidence>
<evidence type="ECO:0000256" key="13">
    <source>
        <dbReference type="SAM" id="SignalP"/>
    </source>
</evidence>
<proteinExistence type="predicted"/>
<feature type="chain" id="PRO_5029887951" evidence="13">
    <location>
        <begin position="22"/>
        <end position="519"/>
    </location>
</feature>
<dbReference type="Pfam" id="PF02931">
    <property type="entry name" value="Neur_chan_LBD"/>
    <property type="match status" value="1"/>
</dbReference>
<dbReference type="PANTHER" id="PTHR18945">
    <property type="entry name" value="NEUROTRANSMITTER GATED ION CHANNEL"/>
    <property type="match status" value="1"/>
</dbReference>
<accession>A0A7M5V461</accession>
<keyword evidence="6 13" id="KW-0732">Signal</keyword>
<evidence type="ECO:0000256" key="12">
    <source>
        <dbReference type="SAM" id="Phobius"/>
    </source>
</evidence>
<evidence type="ECO:0000256" key="7">
    <source>
        <dbReference type="ARBA" id="ARBA00022989"/>
    </source>
</evidence>
<keyword evidence="9 12" id="KW-0472">Membrane</keyword>
<dbReference type="Pfam" id="PF02932">
    <property type="entry name" value="Neur_chan_memb"/>
    <property type="match status" value="1"/>
</dbReference>
<evidence type="ECO:0000313" key="16">
    <source>
        <dbReference type="EnsemblMetazoa" id="CLYHEMP009518.1"/>
    </source>
</evidence>
<feature type="transmembrane region" description="Helical" evidence="12">
    <location>
        <begin position="281"/>
        <end position="299"/>
    </location>
</feature>
<dbReference type="AlphaFoldDB" id="A0A7M5V461"/>
<dbReference type="PRINTS" id="PR00252">
    <property type="entry name" value="NRIONCHANNEL"/>
</dbReference>
<feature type="transmembrane region" description="Helical" evidence="12">
    <location>
        <begin position="476"/>
        <end position="495"/>
    </location>
</feature>
<dbReference type="InterPro" id="IPR006201">
    <property type="entry name" value="Neur_channel"/>
</dbReference>
<dbReference type="Gene3D" id="1.20.58.390">
    <property type="entry name" value="Neurotransmitter-gated ion-channel transmembrane domain"/>
    <property type="match status" value="1"/>
</dbReference>
<dbReference type="Gene3D" id="2.70.170.10">
    <property type="entry name" value="Neurotransmitter-gated ion-channel ligand-binding domain"/>
    <property type="match status" value="1"/>
</dbReference>
<dbReference type="PRINTS" id="PR00253">
    <property type="entry name" value="GABAARECEPTR"/>
</dbReference>
<keyword evidence="7 12" id="KW-1133">Transmembrane helix</keyword>
<dbReference type="InterPro" id="IPR006202">
    <property type="entry name" value="Neur_chan_lig-bd"/>
</dbReference>
<dbReference type="GO" id="GO:0005886">
    <property type="term" value="C:plasma membrane"/>
    <property type="evidence" value="ECO:0007669"/>
    <property type="project" value="UniProtKB-SubCell"/>
</dbReference>
<dbReference type="RefSeq" id="XP_066936990.1">
    <property type="nucleotide sequence ID" value="XM_067080889.1"/>
</dbReference>
<dbReference type="SUPFAM" id="SSF90112">
    <property type="entry name" value="Neurotransmitter-gated ion-channel transmembrane pore"/>
    <property type="match status" value="1"/>
</dbReference>
<evidence type="ECO:0000256" key="4">
    <source>
        <dbReference type="ARBA" id="ARBA00022475"/>
    </source>
</evidence>
<evidence type="ECO:0000313" key="17">
    <source>
        <dbReference type="Proteomes" id="UP000594262"/>
    </source>
</evidence>
<evidence type="ECO:0000256" key="6">
    <source>
        <dbReference type="ARBA" id="ARBA00022729"/>
    </source>
</evidence>
<organism evidence="16 17">
    <name type="scientific">Clytia hemisphaerica</name>
    <dbReference type="NCBI Taxonomy" id="252671"/>
    <lineage>
        <taxon>Eukaryota</taxon>
        <taxon>Metazoa</taxon>
        <taxon>Cnidaria</taxon>
        <taxon>Hydrozoa</taxon>
        <taxon>Hydroidolina</taxon>
        <taxon>Leptothecata</taxon>
        <taxon>Obeliida</taxon>
        <taxon>Clytiidae</taxon>
        <taxon>Clytia</taxon>
    </lineage>
</organism>
<dbReference type="GO" id="GO:0004888">
    <property type="term" value="F:transmembrane signaling receptor activity"/>
    <property type="evidence" value="ECO:0007669"/>
    <property type="project" value="InterPro"/>
</dbReference>
<dbReference type="InterPro" id="IPR006028">
    <property type="entry name" value="GABAA/Glycine_rcpt"/>
</dbReference>
<dbReference type="GeneID" id="136824908"/>
<dbReference type="OrthoDB" id="8890589at2759"/>
<dbReference type="InterPro" id="IPR036719">
    <property type="entry name" value="Neuro-gated_channel_TM_sf"/>
</dbReference>
<feature type="domain" description="Neurotransmitter-gated ion-channel ligand-binding" evidence="14">
    <location>
        <begin position="30"/>
        <end position="228"/>
    </location>
</feature>
<sequence>MGLRISMLILTLLLYIEVSIATGGSSHNKTKIFRQLLQKGYNKHVLPSEHGEPVKVEVNMVIHDFVPRSPLSANSYSMDFLYRSRWKDHRLAFKHLLEPGDDFVLEFGIQSVVDKIWVPGISFDNQIMNIETKVPQANIRMQFFSDGGIRLSQRHQVELACKMDTGDFPFDRQFCDMRMLSYAYDKDHVDLQWEKSNSTHFQTVFGPQNTNMIRMRMKSYSLKSTVRTSMLGKDHHVLIATWKFSRNVNYYILQLYLPCMLIVVLSWVGFWIDYRSVPARTALGIVTVLSMITFTNTVHAESPPNGKSTLVNWYVLVSFIFVFLGIVEFAIVGITDKIWKQRIQRTIKESSNVSQHRKNNHGLSPRSRRQSAYSQTPCESDHVDDLNVIFKRQLQQTDSTARVNDLQPQMNRRNPRSNGMFLAPTGVALQELTKVHEYTQKWKAKAGLKEKVHARLYEKQKFGKDDAHVLDQLARVIFPVCFVLFNIIYGVAVYFHRQKDNLASEGFIAPKRLQWQDQN</sequence>
<dbReference type="Proteomes" id="UP000594262">
    <property type="component" value="Unplaced"/>
</dbReference>
<comment type="subcellular location">
    <subcellularLocation>
        <location evidence="2">Cell membrane</location>
    </subcellularLocation>
    <subcellularLocation>
        <location evidence="1">Membrane</location>
        <topology evidence="1">Multi-pass membrane protein</topology>
    </subcellularLocation>
</comment>
<name>A0A7M5V461_9CNID</name>
<evidence type="ECO:0000256" key="1">
    <source>
        <dbReference type="ARBA" id="ARBA00004141"/>
    </source>
</evidence>
<dbReference type="SUPFAM" id="SSF63712">
    <property type="entry name" value="Nicotinic receptor ligand binding domain-like"/>
    <property type="match status" value="1"/>
</dbReference>
<evidence type="ECO:0000256" key="8">
    <source>
        <dbReference type="ARBA" id="ARBA00023065"/>
    </source>
</evidence>
<evidence type="ECO:0000256" key="9">
    <source>
        <dbReference type="ARBA" id="ARBA00023136"/>
    </source>
</evidence>
<dbReference type="InterPro" id="IPR006029">
    <property type="entry name" value="Neurotrans-gated_channel_TM"/>
</dbReference>
<keyword evidence="4" id="KW-1003">Cell membrane</keyword>
<keyword evidence="17" id="KW-1185">Reference proteome</keyword>
<evidence type="ECO:0000256" key="3">
    <source>
        <dbReference type="ARBA" id="ARBA00022448"/>
    </source>
</evidence>
<feature type="region of interest" description="Disordered" evidence="11">
    <location>
        <begin position="350"/>
        <end position="379"/>
    </location>
</feature>
<dbReference type="CDD" id="cd19049">
    <property type="entry name" value="LGIC_TM_anion"/>
    <property type="match status" value="1"/>
</dbReference>